<evidence type="ECO:0000256" key="1">
    <source>
        <dbReference type="ARBA" id="ARBA00022527"/>
    </source>
</evidence>
<dbReference type="PANTHER" id="PTHR47238:SF2">
    <property type="entry name" value="DUAL SPECIFICITY MITOGEN-ACTIVATED PROTEIN KINASE KINASE HEMIPTEROUS"/>
    <property type="match status" value="1"/>
</dbReference>
<accession>A0A813RRX3</accession>
<feature type="domain" description="Protein kinase" evidence="14">
    <location>
        <begin position="149"/>
        <end position="409"/>
    </location>
</feature>
<keyword evidence="16" id="KW-1185">Reference proteome</keyword>
<feature type="compositionally biased region" description="Low complexity" evidence="13">
    <location>
        <begin position="42"/>
        <end position="63"/>
    </location>
</feature>
<feature type="compositionally biased region" description="Low complexity" evidence="13">
    <location>
        <begin position="83"/>
        <end position="97"/>
    </location>
</feature>
<evidence type="ECO:0000256" key="6">
    <source>
        <dbReference type="ARBA" id="ARBA00022840"/>
    </source>
</evidence>
<dbReference type="Proteomes" id="UP000663828">
    <property type="component" value="Unassembled WGS sequence"/>
</dbReference>
<dbReference type="FunFam" id="3.30.200.20:FF:000040">
    <property type="entry name" value="Dual specificity mitogen-activated protein kinase kinase"/>
    <property type="match status" value="1"/>
</dbReference>
<dbReference type="PROSITE" id="PS00108">
    <property type="entry name" value="PROTEIN_KINASE_ST"/>
    <property type="match status" value="1"/>
</dbReference>
<dbReference type="GO" id="GO:0005524">
    <property type="term" value="F:ATP binding"/>
    <property type="evidence" value="ECO:0007669"/>
    <property type="project" value="UniProtKB-KW"/>
</dbReference>
<sequence length="436" mass="48669">MQMPPPPPSSSSDGGYLGIPAMSSRLKLLEEKILRQIGPFDASTSSASSTTTTPTASGTTTPTIINRPTSRNNSPQIRQLPTSLNSPSNSRASSAPPIRKGVFHLPLSPLQTTPNNTSEYTQAKYQEVLKNSGLLHINGEQKRTDPKELSNISILGYGSCGHVYKMEHIPSKTELAVKIMHRTASDEENKRIIMDLDVIIKSYDFPFIVRCIGYFINSTDVWICMELMASCFDKLLKLIQQPIPELVLGKLTFATVTALNYLKEAHGIIHRDVKPSNILIDEYGAIKLCDFGISGVLIESMAKSRNAGCAAYMSPERIEPLDPTRPDYDIRADIWSLGITLIELATNAYPYSNCRSDFDVMSRIVTEDSPKLPAHLTFSANFRSFVDMCLIKKYKERPKYGELMLQPFFVQSRDQPFDVAGWYRDVTSAANDKQRR</sequence>
<keyword evidence="6" id="KW-0067">ATP-binding</keyword>
<evidence type="ECO:0000256" key="13">
    <source>
        <dbReference type="SAM" id="MobiDB-lite"/>
    </source>
</evidence>
<dbReference type="EC" id="2.7.12.2" evidence="9"/>
<dbReference type="InterPro" id="IPR008271">
    <property type="entry name" value="Ser/Thr_kinase_AS"/>
</dbReference>
<dbReference type="SUPFAM" id="SSF56112">
    <property type="entry name" value="Protein kinase-like (PK-like)"/>
    <property type="match status" value="1"/>
</dbReference>
<comment type="catalytic activity">
    <reaction evidence="10">
        <text>L-seryl-[protein] + ATP = O-phospho-L-seryl-[protein] + ADP + H(+)</text>
        <dbReference type="Rhea" id="RHEA:17989"/>
        <dbReference type="Rhea" id="RHEA-COMP:9863"/>
        <dbReference type="Rhea" id="RHEA-COMP:11604"/>
        <dbReference type="ChEBI" id="CHEBI:15378"/>
        <dbReference type="ChEBI" id="CHEBI:29999"/>
        <dbReference type="ChEBI" id="CHEBI:30616"/>
        <dbReference type="ChEBI" id="CHEBI:83421"/>
        <dbReference type="ChEBI" id="CHEBI:456216"/>
        <dbReference type="EC" id="2.7.12.2"/>
    </reaction>
</comment>
<dbReference type="SMART" id="SM00220">
    <property type="entry name" value="S_TKc"/>
    <property type="match status" value="1"/>
</dbReference>
<evidence type="ECO:0000313" key="16">
    <source>
        <dbReference type="Proteomes" id="UP000663828"/>
    </source>
</evidence>
<comment type="catalytic activity">
    <reaction evidence="11">
        <text>L-threonyl-[protein] + ATP = O-phospho-L-threonyl-[protein] + ADP + H(+)</text>
        <dbReference type="Rhea" id="RHEA:46608"/>
        <dbReference type="Rhea" id="RHEA-COMP:11060"/>
        <dbReference type="Rhea" id="RHEA-COMP:11605"/>
        <dbReference type="ChEBI" id="CHEBI:15378"/>
        <dbReference type="ChEBI" id="CHEBI:30013"/>
        <dbReference type="ChEBI" id="CHEBI:30616"/>
        <dbReference type="ChEBI" id="CHEBI:61977"/>
        <dbReference type="ChEBI" id="CHEBI:456216"/>
        <dbReference type="EC" id="2.7.12.2"/>
    </reaction>
</comment>
<dbReference type="InterPro" id="IPR052468">
    <property type="entry name" value="Dual_spec_MAPK_kinase"/>
</dbReference>
<feature type="compositionally biased region" description="Polar residues" evidence="13">
    <location>
        <begin position="64"/>
        <end position="82"/>
    </location>
</feature>
<evidence type="ECO:0000256" key="2">
    <source>
        <dbReference type="ARBA" id="ARBA00022553"/>
    </source>
</evidence>
<evidence type="ECO:0000256" key="5">
    <source>
        <dbReference type="ARBA" id="ARBA00022777"/>
    </source>
</evidence>
<dbReference type="InterPro" id="IPR000719">
    <property type="entry name" value="Prot_kinase_dom"/>
</dbReference>
<dbReference type="GO" id="GO:0006950">
    <property type="term" value="P:response to stress"/>
    <property type="evidence" value="ECO:0007669"/>
    <property type="project" value="UniProtKB-ARBA"/>
</dbReference>
<dbReference type="AlphaFoldDB" id="A0A813RRX3"/>
<keyword evidence="4" id="KW-0547">Nucleotide-binding</keyword>
<dbReference type="FunFam" id="1.10.510.10:FF:000432">
    <property type="entry name" value="mitogen-activated protein kinase kinase 3"/>
    <property type="match status" value="1"/>
</dbReference>
<dbReference type="Gene3D" id="1.10.510.10">
    <property type="entry name" value="Transferase(Phosphotransferase) domain 1"/>
    <property type="match status" value="1"/>
</dbReference>
<name>A0A813RRX3_ADIRI</name>
<keyword evidence="5" id="KW-0418">Kinase</keyword>
<protein>
    <recommendedName>
        <fullName evidence="9">mitogen-activated protein kinase kinase</fullName>
        <ecNumber evidence="9">2.7.12.2</ecNumber>
    </recommendedName>
</protein>
<organism evidence="15 16">
    <name type="scientific">Adineta ricciae</name>
    <name type="common">Rotifer</name>
    <dbReference type="NCBI Taxonomy" id="249248"/>
    <lineage>
        <taxon>Eukaryota</taxon>
        <taxon>Metazoa</taxon>
        <taxon>Spiralia</taxon>
        <taxon>Gnathifera</taxon>
        <taxon>Rotifera</taxon>
        <taxon>Eurotatoria</taxon>
        <taxon>Bdelloidea</taxon>
        <taxon>Adinetida</taxon>
        <taxon>Adinetidae</taxon>
        <taxon>Adineta</taxon>
    </lineage>
</organism>
<dbReference type="EMBL" id="CAJNOR010000073">
    <property type="protein sequence ID" value="CAF0784950.1"/>
    <property type="molecule type" value="Genomic_DNA"/>
</dbReference>
<evidence type="ECO:0000256" key="3">
    <source>
        <dbReference type="ARBA" id="ARBA00022679"/>
    </source>
</evidence>
<evidence type="ECO:0000256" key="7">
    <source>
        <dbReference type="ARBA" id="ARBA00023137"/>
    </source>
</evidence>
<proteinExistence type="inferred from homology"/>
<keyword evidence="7" id="KW-0829">Tyrosine-protein kinase</keyword>
<comment type="caution">
    <text evidence="15">The sequence shown here is derived from an EMBL/GenBank/DDBJ whole genome shotgun (WGS) entry which is preliminary data.</text>
</comment>
<feature type="region of interest" description="Disordered" evidence="13">
    <location>
        <begin position="40"/>
        <end position="102"/>
    </location>
</feature>
<reference evidence="15" key="1">
    <citation type="submission" date="2021-02" db="EMBL/GenBank/DDBJ databases">
        <authorList>
            <person name="Nowell W R."/>
        </authorList>
    </citation>
    <scope>NUCLEOTIDE SEQUENCE</scope>
</reference>
<dbReference type="InterPro" id="IPR011009">
    <property type="entry name" value="Kinase-like_dom_sf"/>
</dbReference>
<evidence type="ECO:0000256" key="11">
    <source>
        <dbReference type="ARBA" id="ARBA00049299"/>
    </source>
</evidence>
<keyword evidence="2" id="KW-0597">Phosphoprotein</keyword>
<dbReference type="GO" id="GO:0004713">
    <property type="term" value="F:protein tyrosine kinase activity"/>
    <property type="evidence" value="ECO:0007669"/>
    <property type="project" value="UniProtKB-KW"/>
</dbReference>
<comment type="similarity">
    <text evidence="8">Belongs to the protein kinase superfamily. STE Ser/Thr protein kinase family. MAP kinase kinase subfamily.</text>
</comment>
<dbReference type="PANTHER" id="PTHR47238">
    <property type="entry name" value="MITOGEN-ACTIVATED PROTEIN KINASE KINASE 5"/>
    <property type="match status" value="1"/>
</dbReference>
<dbReference type="GO" id="GO:0004674">
    <property type="term" value="F:protein serine/threonine kinase activity"/>
    <property type="evidence" value="ECO:0007669"/>
    <property type="project" value="UniProtKB-KW"/>
</dbReference>
<evidence type="ECO:0000256" key="10">
    <source>
        <dbReference type="ARBA" id="ARBA00049014"/>
    </source>
</evidence>
<keyword evidence="3" id="KW-0808">Transferase</keyword>
<evidence type="ECO:0000313" key="15">
    <source>
        <dbReference type="EMBL" id="CAF0784950.1"/>
    </source>
</evidence>
<gene>
    <name evidence="15" type="ORF">XAT740_LOCUS2174</name>
</gene>
<evidence type="ECO:0000256" key="9">
    <source>
        <dbReference type="ARBA" id="ARBA00038999"/>
    </source>
</evidence>
<evidence type="ECO:0000256" key="4">
    <source>
        <dbReference type="ARBA" id="ARBA00022741"/>
    </source>
</evidence>
<evidence type="ECO:0000259" key="14">
    <source>
        <dbReference type="PROSITE" id="PS50011"/>
    </source>
</evidence>
<dbReference type="PROSITE" id="PS50011">
    <property type="entry name" value="PROTEIN_KINASE_DOM"/>
    <property type="match status" value="1"/>
</dbReference>
<keyword evidence="1" id="KW-0723">Serine/threonine-protein kinase</keyword>
<evidence type="ECO:0000256" key="12">
    <source>
        <dbReference type="ARBA" id="ARBA00051693"/>
    </source>
</evidence>
<evidence type="ECO:0000256" key="8">
    <source>
        <dbReference type="ARBA" id="ARBA00038035"/>
    </source>
</evidence>
<dbReference type="Pfam" id="PF00069">
    <property type="entry name" value="Pkinase"/>
    <property type="match status" value="1"/>
</dbReference>
<dbReference type="Gene3D" id="3.30.200.20">
    <property type="entry name" value="Phosphorylase Kinase, domain 1"/>
    <property type="match status" value="1"/>
</dbReference>
<dbReference type="GO" id="GO:0004708">
    <property type="term" value="F:MAP kinase kinase activity"/>
    <property type="evidence" value="ECO:0007669"/>
    <property type="project" value="UniProtKB-EC"/>
</dbReference>
<comment type="catalytic activity">
    <reaction evidence="12">
        <text>L-tyrosyl-[protein] + ATP = O-phospho-L-tyrosyl-[protein] + ADP + H(+)</text>
        <dbReference type="Rhea" id="RHEA:10596"/>
        <dbReference type="Rhea" id="RHEA-COMP:10136"/>
        <dbReference type="Rhea" id="RHEA-COMP:20101"/>
        <dbReference type="ChEBI" id="CHEBI:15378"/>
        <dbReference type="ChEBI" id="CHEBI:30616"/>
        <dbReference type="ChEBI" id="CHEBI:46858"/>
        <dbReference type="ChEBI" id="CHEBI:61978"/>
        <dbReference type="ChEBI" id="CHEBI:456216"/>
        <dbReference type="EC" id="2.7.12.2"/>
    </reaction>
</comment>